<accession>A0A8U7N8J6</accession>
<dbReference type="AlphaFoldDB" id="A0A8C3DZK4"/>
<protein>
    <submittedName>
        <fullName evidence="1">Uncharacterized protein</fullName>
    </submittedName>
</protein>
<organism evidence="1 2">
    <name type="scientific">Corvus moneduloides</name>
    <name type="common">New Caledonian crow</name>
    <dbReference type="NCBI Taxonomy" id="1196302"/>
    <lineage>
        <taxon>Eukaryota</taxon>
        <taxon>Metazoa</taxon>
        <taxon>Chordata</taxon>
        <taxon>Craniata</taxon>
        <taxon>Vertebrata</taxon>
        <taxon>Euteleostomi</taxon>
        <taxon>Archelosauria</taxon>
        <taxon>Archosauria</taxon>
        <taxon>Dinosauria</taxon>
        <taxon>Saurischia</taxon>
        <taxon>Theropoda</taxon>
        <taxon>Coelurosauria</taxon>
        <taxon>Aves</taxon>
        <taxon>Neognathae</taxon>
        <taxon>Neoaves</taxon>
        <taxon>Telluraves</taxon>
        <taxon>Australaves</taxon>
        <taxon>Passeriformes</taxon>
        <taxon>Corvoidea</taxon>
        <taxon>Corvidae</taxon>
        <taxon>Corvus</taxon>
    </lineage>
</organism>
<keyword evidence="2" id="KW-1185">Reference proteome</keyword>
<reference evidence="1" key="2">
    <citation type="submission" date="2025-08" db="UniProtKB">
        <authorList>
            <consortium name="Ensembl"/>
        </authorList>
    </citation>
    <scope>IDENTIFICATION</scope>
</reference>
<accession>A0A8C3DZK4</accession>
<proteinExistence type="predicted"/>
<evidence type="ECO:0000313" key="2">
    <source>
        <dbReference type="Proteomes" id="UP000694553"/>
    </source>
</evidence>
<evidence type="ECO:0000313" key="1">
    <source>
        <dbReference type="Ensembl" id="ENSCMUP00000013473.2"/>
    </source>
</evidence>
<reference evidence="1" key="3">
    <citation type="submission" date="2025-09" db="UniProtKB">
        <authorList>
            <consortium name="Ensembl"/>
        </authorList>
    </citation>
    <scope>IDENTIFICATION</scope>
</reference>
<sequence length="193" mass="21025">IPAQTPHPGSPVLQEEPVPPGAHVQVLAVGEDFSAALEVAEEDLALCRLPDRENMGKVIGRKEEEDWKSCGIWIWPLASCLSPMEELSASSWECLKTSLAPSLPPLSQVPDPLGADLSHILVACPWSPPATAIGKSHLSQAVVSPRCPQAQSQETKRFPRKSHIKSSSGPAFLLFSPHRSRTRWNKHIVQALK</sequence>
<reference evidence="2" key="1">
    <citation type="submission" date="2019-10" db="EMBL/GenBank/DDBJ databases">
        <title>Corvus moneduloides (New Caledonian crow) genome, bCorMon1, primary haplotype.</title>
        <authorList>
            <person name="Rutz C."/>
            <person name="Fungtammasan C."/>
            <person name="Mountcastle J."/>
            <person name="Formenti G."/>
            <person name="Chow W."/>
            <person name="Howe K."/>
            <person name="Steele M.P."/>
            <person name="Fernandes J."/>
            <person name="Gilbert M.T.P."/>
            <person name="Fedrigo O."/>
            <person name="Jarvis E.D."/>
            <person name="Gemmell N."/>
        </authorList>
    </citation>
    <scope>NUCLEOTIDE SEQUENCE [LARGE SCALE GENOMIC DNA]</scope>
</reference>
<name>A0A8C3DZK4_CORMO</name>
<dbReference type="Ensembl" id="ENSCMUT00000014477.2">
    <property type="protein sequence ID" value="ENSCMUP00000013473.2"/>
    <property type="gene ID" value="ENSCMUG00000008446.2"/>
</dbReference>
<dbReference type="Proteomes" id="UP000694553">
    <property type="component" value="Unassembled WGS sequence"/>
</dbReference>